<dbReference type="Proteomes" id="UP000307943">
    <property type="component" value="Unassembled WGS sequence"/>
</dbReference>
<dbReference type="PANTHER" id="PTHR48081">
    <property type="entry name" value="AB HYDROLASE SUPERFAMILY PROTEIN C4A8.06C"/>
    <property type="match status" value="1"/>
</dbReference>
<dbReference type="SUPFAM" id="SSF53474">
    <property type="entry name" value="alpha/beta-Hydrolases"/>
    <property type="match status" value="1"/>
</dbReference>
<evidence type="ECO:0000259" key="2">
    <source>
        <dbReference type="Pfam" id="PF20434"/>
    </source>
</evidence>
<proteinExistence type="predicted"/>
<dbReference type="Gene3D" id="3.40.50.1820">
    <property type="entry name" value="alpha/beta hydrolase"/>
    <property type="match status" value="1"/>
</dbReference>
<dbReference type="EMBL" id="VDCQ01000075">
    <property type="protein sequence ID" value="TNJ61362.1"/>
    <property type="molecule type" value="Genomic_DNA"/>
</dbReference>
<dbReference type="InterPro" id="IPR049492">
    <property type="entry name" value="BD-FAE-like_dom"/>
</dbReference>
<dbReference type="InterPro" id="IPR050300">
    <property type="entry name" value="GDXG_lipolytic_enzyme"/>
</dbReference>
<keyword evidence="4" id="KW-1185">Reference proteome</keyword>
<dbReference type="RefSeq" id="WP_139606778.1">
    <property type="nucleotide sequence ID" value="NZ_VDCQ01000075.1"/>
</dbReference>
<evidence type="ECO:0000256" key="1">
    <source>
        <dbReference type="ARBA" id="ARBA00022801"/>
    </source>
</evidence>
<name>A0A5C4SYC7_9BACL</name>
<sequence length="261" mass="29167">MRVLTDIAYCGQFITERKMDLFLPEKNETGGCILFIHGGGWVGGRKESWHAVAQHYAEQGYTCAAISYRLAPRHRFPAQIEDVRRAMSYLKENAAQYSFSADSIVTFGSSAGGYLAIMLALMLPEDELGDTEGLTIRDTRPSAVVAYCPVTDLRMKRQFILDFMGGPREEMPERYRMADPFERVCEVKTPFLIVQGDADETTTLAQSQAFCDEVLRHGGIAELVVLPKVKHGFGYGTQTEAQQVAMRHVTAFLQNRVTSHA</sequence>
<dbReference type="GO" id="GO:0016787">
    <property type="term" value="F:hydrolase activity"/>
    <property type="evidence" value="ECO:0007669"/>
    <property type="project" value="UniProtKB-KW"/>
</dbReference>
<dbReference type="InterPro" id="IPR029058">
    <property type="entry name" value="AB_hydrolase_fold"/>
</dbReference>
<evidence type="ECO:0000313" key="3">
    <source>
        <dbReference type="EMBL" id="TNJ61362.1"/>
    </source>
</evidence>
<keyword evidence="1 3" id="KW-0378">Hydrolase</keyword>
<dbReference type="Pfam" id="PF20434">
    <property type="entry name" value="BD-FAE"/>
    <property type="match status" value="1"/>
</dbReference>
<reference evidence="3 4" key="1">
    <citation type="submission" date="2019-05" db="EMBL/GenBank/DDBJ databases">
        <title>We sequenced the genome of Paenibacillus hemerocallicola KCTC 33185 for further insight into its adaptation and study the phylogeny of Paenibacillus.</title>
        <authorList>
            <person name="Narsing Rao M.P."/>
        </authorList>
    </citation>
    <scope>NUCLEOTIDE SEQUENCE [LARGE SCALE GENOMIC DNA]</scope>
    <source>
        <strain evidence="3 4">KCTC 33185</strain>
    </source>
</reference>
<feature type="domain" description="BD-FAE-like" evidence="2">
    <location>
        <begin position="19"/>
        <end position="211"/>
    </location>
</feature>
<protein>
    <submittedName>
        <fullName evidence="3">Alpha/beta hydrolase</fullName>
    </submittedName>
</protein>
<evidence type="ECO:0000313" key="4">
    <source>
        <dbReference type="Proteomes" id="UP000307943"/>
    </source>
</evidence>
<organism evidence="3 4">
    <name type="scientific">Paenibacillus hemerocallicola</name>
    <dbReference type="NCBI Taxonomy" id="1172614"/>
    <lineage>
        <taxon>Bacteria</taxon>
        <taxon>Bacillati</taxon>
        <taxon>Bacillota</taxon>
        <taxon>Bacilli</taxon>
        <taxon>Bacillales</taxon>
        <taxon>Paenibacillaceae</taxon>
        <taxon>Paenibacillus</taxon>
    </lineage>
</organism>
<dbReference type="AlphaFoldDB" id="A0A5C4SYC7"/>
<comment type="caution">
    <text evidence="3">The sequence shown here is derived from an EMBL/GenBank/DDBJ whole genome shotgun (WGS) entry which is preliminary data.</text>
</comment>
<gene>
    <name evidence="3" type="ORF">FE784_34380</name>
</gene>
<dbReference type="OrthoDB" id="179999at2"/>
<accession>A0A5C4SYC7</accession>